<dbReference type="AlphaFoldDB" id="K4QVA6"/>
<sequence length="134" mass="14125">MAVDPRDTAANTIVRLCLLLATAITLGGGLQQLAQGGPADADNVHRFMAGAYIGWAPLFFWAAATIRRQGMLVYFLAVPIFLGGVGRLVSFSQYDIPSPAEFLLASALLDFLLAIVIVGAHSTALRARRAPAAA</sequence>
<organism evidence="2 3">
    <name type="scientific">Streptomyces davaonensis (strain DSM 101723 / JCM 4913 / KCC S-0913 / 768)</name>
    <dbReference type="NCBI Taxonomy" id="1214101"/>
    <lineage>
        <taxon>Bacteria</taxon>
        <taxon>Bacillati</taxon>
        <taxon>Actinomycetota</taxon>
        <taxon>Actinomycetes</taxon>
        <taxon>Kitasatosporales</taxon>
        <taxon>Streptomycetaceae</taxon>
        <taxon>Streptomyces</taxon>
    </lineage>
</organism>
<dbReference type="Pfam" id="PF14248">
    <property type="entry name" value="DUF4345"/>
    <property type="match status" value="1"/>
</dbReference>
<dbReference type="PATRIC" id="fig|1214101.3.peg.461"/>
<evidence type="ECO:0000313" key="2">
    <source>
        <dbReference type="EMBL" id="CCK24837.1"/>
    </source>
</evidence>
<dbReference type="RefSeq" id="WP_015655239.1">
    <property type="nucleotide sequence ID" value="NC_020504.1"/>
</dbReference>
<feature type="transmembrane region" description="Helical" evidence="1">
    <location>
        <begin position="102"/>
        <end position="120"/>
    </location>
</feature>
<dbReference type="STRING" id="1214101.BN159_0458"/>
<dbReference type="EMBL" id="HE971709">
    <property type="protein sequence ID" value="CCK24837.1"/>
    <property type="molecule type" value="Genomic_DNA"/>
</dbReference>
<dbReference type="eggNOG" id="ENOG5031S46">
    <property type="taxonomic scope" value="Bacteria"/>
</dbReference>
<proteinExistence type="predicted"/>
<keyword evidence="1" id="KW-1133">Transmembrane helix</keyword>
<gene>
    <name evidence="2" type="ORF">BN159_0458</name>
</gene>
<dbReference type="InterPro" id="IPR025597">
    <property type="entry name" value="DUF4345"/>
</dbReference>
<keyword evidence="1" id="KW-0472">Membrane</keyword>
<feature type="transmembrane region" description="Helical" evidence="1">
    <location>
        <begin position="71"/>
        <end position="90"/>
    </location>
</feature>
<reference evidence="2 3" key="1">
    <citation type="journal article" date="2012" name="J. Bacteriol.">
        <title>Genome sequence of the bacterium Streptomyces davawensis JCM 4913 and heterologous production of the unique antibiotic roseoflavin.</title>
        <authorList>
            <person name="Jankowitsch F."/>
            <person name="Schwarz J."/>
            <person name="Ruckert C."/>
            <person name="Gust B."/>
            <person name="Szczepanowski R."/>
            <person name="Blom J."/>
            <person name="Pelzer S."/>
            <person name="Kalinowski J."/>
            <person name="Mack M."/>
        </authorList>
    </citation>
    <scope>NUCLEOTIDE SEQUENCE [LARGE SCALE GENOMIC DNA]</scope>
    <source>
        <strain evidence="3">DSM 101723 / JCM 4913 / KCC S-0913 / 768</strain>
    </source>
</reference>
<dbReference type="KEGG" id="sdv:BN159_0458"/>
<keyword evidence="1" id="KW-0812">Transmembrane</keyword>
<dbReference type="Proteomes" id="UP000008043">
    <property type="component" value="Chromosome"/>
</dbReference>
<accession>K4QVA6</accession>
<dbReference type="OrthoDB" id="4549167at2"/>
<keyword evidence="3" id="KW-1185">Reference proteome</keyword>
<feature type="transmembrane region" description="Helical" evidence="1">
    <location>
        <begin position="46"/>
        <end position="64"/>
    </location>
</feature>
<protein>
    <submittedName>
        <fullName evidence="2">Putative secreted protein</fullName>
    </submittedName>
</protein>
<evidence type="ECO:0000256" key="1">
    <source>
        <dbReference type="SAM" id="Phobius"/>
    </source>
</evidence>
<evidence type="ECO:0000313" key="3">
    <source>
        <dbReference type="Proteomes" id="UP000008043"/>
    </source>
</evidence>
<dbReference type="HOGENOM" id="CLU_1894950_0_0_11"/>
<name>K4QVA6_STRDJ</name>